<proteinExistence type="predicted"/>
<name>A0ACD4R7H5_9BACI</name>
<dbReference type="EMBL" id="CP126116">
    <property type="protein sequence ID" value="WHZ56436.1"/>
    <property type="molecule type" value="Genomic_DNA"/>
</dbReference>
<reference evidence="2" key="1">
    <citation type="journal article" date="2025" name="Aquaculture">
        <title>Assessment of the bioflocculant production and safety properties of Metabacillus hrfriensis sp. nov. based on phenotypic and whole-genome sequencing analysis.</title>
        <authorList>
            <person name="Zhang R."/>
            <person name="Zhao Z."/>
            <person name="Luo L."/>
            <person name="Wang S."/>
            <person name="Guo K."/>
            <person name="Xu W."/>
        </authorList>
    </citation>
    <scope>NUCLEOTIDE SEQUENCE [LARGE SCALE GENOMIC DNA]</scope>
    <source>
        <strain evidence="2">CT-WN-B3</strain>
    </source>
</reference>
<protein>
    <submittedName>
        <fullName evidence="1">Histidine phosphatase family protein</fullName>
        <ecNumber evidence="1">3.1.3.-</ecNumber>
    </submittedName>
</protein>
<organism evidence="1 2">
    <name type="scientific">Metabacillus hrfriensis</name>
    <dbReference type="NCBI Taxonomy" id="3048891"/>
    <lineage>
        <taxon>Bacteria</taxon>
        <taxon>Bacillati</taxon>
        <taxon>Bacillota</taxon>
        <taxon>Bacilli</taxon>
        <taxon>Bacillales</taxon>
        <taxon>Bacillaceae</taxon>
        <taxon>Metabacillus</taxon>
    </lineage>
</organism>
<dbReference type="Proteomes" id="UP001226091">
    <property type="component" value="Chromosome"/>
</dbReference>
<gene>
    <name evidence="1" type="ORF">QLQ22_17260</name>
</gene>
<evidence type="ECO:0000313" key="2">
    <source>
        <dbReference type="Proteomes" id="UP001226091"/>
    </source>
</evidence>
<accession>A0ACD4R7H5</accession>
<evidence type="ECO:0000313" key="1">
    <source>
        <dbReference type="EMBL" id="WHZ56436.1"/>
    </source>
</evidence>
<keyword evidence="2" id="KW-1185">Reference proteome</keyword>
<sequence length="181" mass="20400">MTKIIYAVRHCQAKGQAFEDELTDEGLIQALGLVEFFKGLEVDIIISSPFLRAIQTAAPLAEKKNLELRLDERLSERVMSGKNMEDWKDRLKDTFDDLSLAFEGGESNQSGLERICSLLAEITAAKENHTVLVSHGNLTTLLLRSFDNSFGYDHLMSMSNPDVFKIILKHDGKADIQRIWS</sequence>
<keyword evidence="1" id="KW-0378">Hydrolase</keyword>
<dbReference type="EC" id="3.1.3.-" evidence="1"/>